<comment type="caution">
    <text evidence="1">The sequence shown here is derived from an EMBL/GenBank/DDBJ whole genome shotgun (WGS) entry which is preliminary data.</text>
</comment>
<reference evidence="1 2" key="1">
    <citation type="submission" date="2017-10" db="EMBL/GenBank/DDBJ databases">
        <title>Genomics of the genus Arcobacter.</title>
        <authorList>
            <person name="Perez-Cataluna A."/>
            <person name="Figueras M.J."/>
        </authorList>
    </citation>
    <scope>NUCLEOTIDE SEQUENCE [LARGE SCALE GENOMIC DNA]</scope>
    <source>
        <strain evidence="1 2">CECT 8987</strain>
    </source>
</reference>
<keyword evidence="2" id="KW-1185">Reference proteome</keyword>
<gene>
    <name evidence="1" type="ORF">CRV04_00545</name>
</gene>
<protein>
    <recommendedName>
        <fullName evidence="3">Lipoprotein</fullName>
    </recommendedName>
</protein>
<dbReference type="Proteomes" id="UP000290657">
    <property type="component" value="Unassembled WGS sequence"/>
</dbReference>
<dbReference type="PROSITE" id="PS51257">
    <property type="entry name" value="PROKAR_LIPOPROTEIN"/>
    <property type="match status" value="1"/>
</dbReference>
<dbReference type="RefSeq" id="WP_128994673.1">
    <property type="nucleotide sequence ID" value="NZ_PDKN01000001.1"/>
</dbReference>
<dbReference type="OrthoDB" id="5338644at2"/>
<evidence type="ECO:0000313" key="2">
    <source>
        <dbReference type="Proteomes" id="UP000290657"/>
    </source>
</evidence>
<accession>A0A4V1LPA7</accession>
<evidence type="ECO:0008006" key="3">
    <source>
        <dbReference type="Google" id="ProtNLM"/>
    </source>
</evidence>
<sequence length="257" mass="30122">MVLLKQIIFAGLLISLFGGCYSTTQDRVEKLLQTDAANIIKNDYKNVVKQLVTFKDKLDKRNPKAYNKTNAPIIYTQLDNLQNTFNLKYANNDLVKYKEYLQIAFSKSAVEYRNDYLVLGLYKLIYDAYDIEDGHQITALSYDEEKLQRLYQNLQILKWKIKTDRDLNNDYLFLTWQNNWQIELEQKLKKGQEPTYEDLKNLKFIKDQKESLFSSSNTSFEVLLTIMSQRVQNSLETMGVEPIDLGIEAVKSVFLFL</sequence>
<proteinExistence type="predicted"/>
<dbReference type="AlphaFoldDB" id="A0A4V1LPA7"/>
<organism evidence="1 2">
    <name type="scientific">Candidatus Marinarcus aquaticus</name>
    <dbReference type="NCBI Taxonomy" id="2044504"/>
    <lineage>
        <taxon>Bacteria</taxon>
        <taxon>Pseudomonadati</taxon>
        <taxon>Campylobacterota</taxon>
        <taxon>Epsilonproteobacteria</taxon>
        <taxon>Campylobacterales</taxon>
        <taxon>Arcobacteraceae</taxon>
        <taxon>Candidatus Marinarcus</taxon>
    </lineage>
</organism>
<name>A0A4V1LPA7_9BACT</name>
<dbReference type="EMBL" id="PDKN01000001">
    <property type="protein sequence ID" value="RXJ60538.1"/>
    <property type="molecule type" value="Genomic_DNA"/>
</dbReference>
<evidence type="ECO:0000313" key="1">
    <source>
        <dbReference type="EMBL" id="RXJ60538.1"/>
    </source>
</evidence>